<sequence>MFLQPLSSSSGGSLGHSLQHTFYGQRRSIARERSRAFKCPALTTYRIFKFQKYLSSQSLGQLTLPFVTLFLLFLMSNG</sequence>
<keyword evidence="1" id="KW-0472">Membrane</keyword>
<evidence type="ECO:0000313" key="2">
    <source>
        <dbReference type="EMBL" id="KAB1220680.1"/>
    </source>
</evidence>
<proteinExistence type="predicted"/>
<comment type="caution">
    <text evidence="2">The sequence shown here is derived from an EMBL/GenBank/DDBJ whole genome shotgun (WGS) entry which is preliminary data.</text>
</comment>
<feature type="transmembrane region" description="Helical" evidence="1">
    <location>
        <begin position="59"/>
        <end position="76"/>
    </location>
</feature>
<protein>
    <submittedName>
        <fullName evidence="2">Uncharacterized protein</fullName>
    </submittedName>
</protein>
<reference evidence="2 3" key="1">
    <citation type="journal article" date="2019" name="Plant Biotechnol. J.">
        <title>The red bayberry genome and genetic basis of sex determination.</title>
        <authorList>
            <person name="Jia H.M."/>
            <person name="Jia H.J."/>
            <person name="Cai Q.L."/>
            <person name="Wang Y."/>
            <person name="Zhao H.B."/>
            <person name="Yang W.F."/>
            <person name="Wang G.Y."/>
            <person name="Li Y.H."/>
            <person name="Zhan D.L."/>
            <person name="Shen Y.T."/>
            <person name="Niu Q.F."/>
            <person name="Chang L."/>
            <person name="Qiu J."/>
            <person name="Zhao L."/>
            <person name="Xie H.B."/>
            <person name="Fu W.Y."/>
            <person name="Jin J."/>
            <person name="Li X.W."/>
            <person name="Jiao Y."/>
            <person name="Zhou C.C."/>
            <person name="Tu T."/>
            <person name="Chai C.Y."/>
            <person name="Gao J.L."/>
            <person name="Fan L.J."/>
            <person name="van de Weg E."/>
            <person name="Wang J.Y."/>
            <person name="Gao Z.S."/>
        </authorList>
    </citation>
    <scope>NUCLEOTIDE SEQUENCE [LARGE SCALE GENOMIC DNA]</scope>
    <source>
        <tissue evidence="2">Leaves</tissue>
    </source>
</reference>
<keyword evidence="1" id="KW-0812">Transmembrane</keyword>
<keyword evidence="3" id="KW-1185">Reference proteome</keyword>
<organism evidence="2 3">
    <name type="scientific">Morella rubra</name>
    <name type="common">Chinese bayberry</name>
    <dbReference type="NCBI Taxonomy" id="262757"/>
    <lineage>
        <taxon>Eukaryota</taxon>
        <taxon>Viridiplantae</taxon>
        <taxon>Streptophyta</taxon>
        <taxon>Embryophyta</taxon>
        <taxon>Tracheophyta</taxon>
        <taxon>Spermatophyta</taxon>
        <taxon>Magnoliopsida</taxon>
        <taxon>eudicotyledons</taxon>
        <taxon>Gunneridae</taxon>
        <taxon>Pentapetalae</taxon>
        <taxon>rosids</taxon>
        <taxon>fabids</taxon>
        <taxon>Fagales</taxon>
        <taxon>Myricaceae</taxon>
        <taxon>Morella</taxon>
    </lineage>
</organism>
<accession>A0A6A1WCW5</accession>
<evidence type="ECO:0000256" key="1">
    <source>
        <dbReference type="SAM" id="Phobius"/>
    </source>
</evidence>
<dbReference type="AlphaFoldDB" id="A0A6A1WCW5"/>
<keyword evidence="1" id="KW-1133">Transmembrane helix</keyword>
<dbReference type="EMBL" id="RXIC02000021">
    <property type="protein sequence ID" value="KAB1220680.1"/>
    <property type="molecule type" value="Genomic_DNA"/>
</dbReference>
<name>A0A6A1WCW5_9ROSI</name>
<evidence type="ECO:0000313" key="3">
    <source>
        <dbReference type="Proteomes" id="UP000516437"/>
    </source>
</evidence>
<dbReference type="Proteomes" id="UP000516437">
    <property type="component" value="Chromosome 3"/>
</dbReference>
<gene>
    <name evidence="2" type="ORF">CJ030_MR3G009370</name>
</gene>